<comment type="caution">
    <text evidence="1">The sequence shown here is derived from an EMBL/GenBank/DDBJ whole genome shotgun (WGS) entry which is preliminary data.</text>
</comment>
<dbReference type="Proteomes" id="UP000663868">
    <property type="component" value="Unassembled WGS sequence"/>
</dbReference>
<dbReference type="Gene3D" id="1.20.58.60">
    <property type="match status" value="1"/>
</dbReference>
<gene>
    <name evidence="1" type="ORF">KXQ929_LOCUS46299</name>
</gene>
<protein>
    <submittedName>
        <fullName evidence="1">Uncharacterized protein</fullName>
    </submittedName>
</protein>
<name>A0A820INS3_9BILA</name>
<reference evidence="1" key="1">
    <citation type="submission" date="2021-02" db="EMBL/GenBank/DDBJ databases">
        <authorList>
            <person name="Nowell W R."/>
        </authorList>
    </citation>
    <scope>NUCLEOTIDE SEQUENCE</scope>
</reference>
<dbReference type="EMBL" id="CAJOBB010015273">
    <property type="protein sequence ID" value="CAF4314951.1"/>
    <property type="molecule type" value="Genomic_DNA"/>
</dbReference>
<evidence type="ECO:0000313" key="2">
    <source>
        <dbReference type="Proteomes" id="UP000663868"/>
    </source>
</evidence>
<sequence>RIRTDLAEYVHSLSILNSANYNPESLHFRPKDYQNVINRLNQLRTFAETVSLNINHEEVQISECRTHVQASQRYIDQLQPWIEQAENYLNQHYDQSGSLNINDAKQLLDKHKEFLDEHRSMSIIYNNLINEEYNLSDQNELKSLIKSLSIRWIEIERKSDELTSQYDSQYRAWILYDSELNAFRNKILSEFEQQINHLISNDIVKLYDLNQINTLINDLR</sequence>
<dbReference type="AlphaFoldDB" id="A0A820INS3"/>
<accession>A0A820INS3</accession>
<proteinExistence type="predicted"/>
<organism evidence="1 2">
    <name type="scientific">Adineta steineri</name>
    <dbReference type="NCBI Taxonomy" id="433720"/>
    <lineage>
        <taxon>Eukaryota</taxon>
        <taxon>Metazoa</taxon>
        <taxon>Spiralia</taxon>
        <taxon>Gnathifera</taxon>
        <taxon>Rotifera</taxon>
        <taxon>Eurotatoria</taxon>
        <taxon>Bdelloidea</taxon>
        <taxon>Adinetida</taxon>
        <taxon>Adinetidae</taxon>
        <taxon>Adineta</taxon>
    </lineage>
</organism>
<evidence type="ECO:0000313" key="1">
    <source>
        <dbReference type="EMBL" id="CAF4314951.1"/>
    </source>
</evidence>
<feature type="non-terminal residue" evidence="1">
    <location>
        <position position="1"/>
    </location>
</feature>
<feature type="non-terminal residue" evidence="1">
    <location>
        <position position="220"/>
    </location>
</feature>
<dbReference type="SUPFAM" id="SSF46966">
    <property type="entry name" value="Spectrin repeat"/>
    <property type="match status" value="1"/>
</dbReference>